<dbReference type="EMBL" id="JAOVZQ010000001">
    <property type="protein sequence ID" value="MCY0094345.1"/>
    <property type="molecule type" value="Genomic_DNA"/>
</dbReference>
<feature type="region of interest" description="Disordered" evidence="1">
    <location>
        <begin position="1315"/>
        <end position="1388"/>
    </location>
</feature>
<accession>A0ABT3YEM1</accession>
<evidence type="ECO:0000313" key="4">
    <source>
        <dbReference type="Proteomes" id="UP001081283"/>
    </source>
</evidence>
<evidence type="ECO:0000256" key="1">
    <source>
        <dbReference type="SAM" id="MobiDB-lite"/>
    </source>
</evidence>
<dbReference type="InterPro" id="IPR007844">
    <property type="entry name" value="AsmA"/>
</dbReference>
<evidence type="ECO:0000313" key="3">
    <source>
        <dbReference type="EMBL" id="MCY0094345.1"/>
    </source>
</evidence>
<dbReference type="RefSeq" id="WP_267614916.1">
    <property type="nucleotide sequence ID" value="NZ_JAOVZQ010000001.1"/>
</dbReference>
<gene>
    <name evidence="3" type="ORF">OEG82_09945</name>
</gene>
<dbReference type="Pfam" id="PF05170">
    <property type="entry name" value="AsmA"/>
    <property type="match status" value="1"/>
</dbReference>
<sequence>MVRVFVGLGGLLVLALFAALIAPYFIDWSSYRTAFETEAGRIIGQPVKVRGEADARLLPFPSVTFSDVTVGDEADPAMTISRFSMDAELAPFLSGEVLIFDMRVEAPSAKVRILEDGTLDWALKRKPTPPGDLVVLEHVTIQNADITIIDEQNGRTHSIENVNALVSAKSLSGPWAIEAEGEIGGHRGGVSISTGIAQANGAIRMRARLSPDSWPVLLETEGEARIEGDKPHYDGLFTFTALSEAEADGTASERPLIVAKGDFAATNERLTIQEWRAEIGLSVDPYVVTGQATVDTGPNPEFLLLADGQQINMDTIGEEAAEAGQATAAVPAAQRLAVINTLIDRLPPPPLPGRVSLNLPAIVAGDTTLREITLDARPDGNAWLIDGFSANLPGRTTVEARGRLVSGKDASFNGTLTVASTQPSGLANWLVGEVDPVIRRLGAAGFSANVSLTPALQRFEALEVAVGPAILTGRLEREVPATGVPSLSVELSGDTFDVDAVRALALLAGGETGSVRPLTDYNLAARIRADTLTAGVYSLDGFETSFLWRDRRLTVDSLKFADFGGASGLFSGVLEGPVANPRGTVTGQVSAEVAGGLFDLASEASGGHQVVHRLAANSFAFDALEADISLALDPETGPDLTVTGTAGGSTVRIRASGTGLMPNGDGPRTIDVSVDNAEAYRILEQAGIETLPLEGEGPAVLSVNISGGADDGDLAIEATMTSGGSVLALKGNGAIPAKDAATGLFELDIDVADIEPFVIMLGQSLPQAGAGLPVSMSALLAMNEQQVLLSEITGQAEDNGFSGELAFDRSASGLNGSGALRFDRVDLGWLGELALGSHLGSAGGADWSEDRFPPPSSGQPELTLSLQAGEIDLGRGGTARNLTADLTTGSGTIVLDEAEADWFGGRLGGTLSLSNTDGTVFMSARITASDADLAALDRAVRGTSTLAGRAGASVSLEGTGKSIRDLVASLAGGGELAASDLVISGPDPDAFPRIIGAADRDGFEIETAPVTGMIAGLMRGGEIEAQSLRLPFTLTGGVMRFSNAEIRDGETSLAGDGRVDLTDLHLEANWRMTFEPGVEAIAGGDPSVMFGIGGLVVDPAVSIDAGQMTNYLSMRNFERERRKVELLQAGVVEKQRLRREIALLAERAAQREAAEQARAEADAAAALQAEEAARLAEEQRLQQEAEAERAAEAARLAEAEAQRRADEEAEAARKAAEAARKLAEEEAERIRKAEAEAARLAAEEAERVRIAEEKAAALRAAEEARRVAEEARRAREAEAAAAAARLAEELAAELAEKQAEKARLAELQAEAERQAAAEAAERAAEAERQAAAEAAERAAEAERQAAAEAAERAAEAERQAAAEAAERAAEAERQAAAEAAQKQAEAERQAAADAAELKAIIERQAAEDAARAEAEARAAAERQAAEQQAAEEAARLEAEAERQAAEAAAAAEQQAAEEAARIAQLEAAAVTRQNEQAAIRDDREQWIQDHQADPCFYVRVVSNTSDGIAMVGMGDKVESFETFYNDFTSAFDIVPNLQARLLSAAQCPLPDFVTQFDVAARSELALALDNDRITSGETLRGVLTGAPSTDAIFYLIDSDGFCYRIDQFVKRSGAQSVFEIKLVETGERKSDMQVILAVSGNEKFLAAAPQEVELASAVFPKLARAAQDSGAPIDHAYAFFNFAAGDP</sequence>
<feature type="domain" description="AsmA" evidence="2">
    <location>
        <begin position="5"/>
        <end position="168"/>
    </location>
</feature>
<reference evidence="3" key="1">
    <citation type="submission" date="2022-10" db="EMBL/GenBank/DDBJ databases">
        <title>Hoeflea sp. J2-29, isolated from marine algae.</title>
        <authorList>
            <person name="Kristyanto S."/>
            <person name="Kim J.M."/>
            <person name="Jeon C.O."/>
        </authorList>
    </citation>
    <scope>NUCLEOTIDE SEQUENCE</scope>
    <source>
        <strain evidence="3">J2-29</strain>
    </source>
</reference>
<dbReference type="Proteomes" id="UP001081283">
    <property type="component" value="Unassembled WGS sequence"/>
</dbReference>
<dbReference type="PANTHER" id="PTHR30441:SF4">
    <property type="entry name" value="PROTEIN ASMA"/>
    <property type="match status" value="1"/>
</dbReference>
<proteinExistence type="predicted"/>
<organism evidence="3 4">
    <name type="scientific">Hoeflea ulvae</name>
    <dbReference type="NCBI Taxonomy" id="2983764"/>
    <lineage>
        <taxon>Bacteria</taxon>
        <taxon>Pseudomonadati</taxon>
        <taxon>Pseudomonadota</taxon>
        <taxon>Alphaproteobacteria</taxon>
        <taxon>Hyphomicrobiales</taxon>
        <taxon>Rhizobiaceae</taxon>
        <taxon>Hoeflea</taxon>
    </lineage>
</organism>
<comment type="caution">
    <text evidence="3">The sequence shown here is derived from an EMBL/GenBank/DDBJ whole genome shotgun (WGS) entry which is preliminary data.</text>
</comment>
<evidence type="ECO:0000259" key="2">
    <source>
        <dbReference type="Pfam" id="PF05170"/>
    </source>
</evidence>
<feature type="compositionally biased region" description="Basic and acidic residues" evidence="1">
    <location>
        <begin position="1315"/>
        <end position="1375"/>
    </location>
</feature>
<protein>
    <submittedName>
        <fullName evidence="3">AsmA family protein</fullName>
    </submittedName>
</protein>
<name>A0ABT3YEM1_9HYPH</name>
<feature type="region of interest" description="Disordered" evidence="1">
    <location>
        <begin position="1412"/>
        <end position="1452"/>
    </location>
</feature>
<dbReference type="InterPro" id="IPR052894">
    <property type="entry name" value="AsmA-related"/>
</dbReference>
<feature type="compositionally biased region" description="Basic and acidic residues" evidence="1">
    <location>
        <begin position="1412"/>
        <end position="1424"/>
    </location>
</feature>
<keyword evidence="4" id="KW-1185">Reference proteome</keyword>
<feature type="compositionally biased region" description="Basic and acidic residues" evidence="1">
    <location>
        <begin position="1432"/>
        <end position="1444"/>
    </location>
</feature>
<dbReference type="PANTHER" id="PTHR30441">
    <property type="entry name" value="DUF748 DOMAIN-CONTAINING PROTEIN"/>
    <property type="match status" value="1"/>
</dbReference>